<dbReference type="Proteomes" id="UP001408356">
    <property type="component" value="Unassembled WGS sequence"/>
</dbReference>
<comment type="caution">
    <text evidence="2">The sequence shown here is derived from an EMBL/GenBank/DDBJ whole genome shotgun (WGS) entry which is preliminary data.</text>
</comment>
<name>A0ABR2VDD6_9PEZI</name>
<feature type="domain" description="N-acetyltransferase" evidence="1">
    <location>
        <begin position="133"/>
        <end position="189"/>
    </location>
</feature>
<dbReference type="InterPro" id="IPR016181">
    <property type="entry name" value="Acyl_CoA_acyltransferase"/>
</dbReference>
<sequence>MAASVENPVFRLSEDITQDDIPIMAAIGHKAFLDDTHTNLKKYLLPEKMGVDNSGIHRWLAARERCHVIKAVHNITNEIMGFICWAHRGCVARTPQPEGTAGRFSEVSSEDKRSKVQVMEDMEDQHFVDFMTEIMPEGTKCWYVGGLNVAPKFHRMGVARALLNWGTSRVDQDGVFAWVHSSDSAWQAYAAYSFQTVRVLRTDLDAYAEGDAVAQGPGENGKWGVYTVRYMVYRPERVGSAGWKVITDVEATPLC</sequence>
<dbReference type="Gene3D" id="3.40.630.30">
    <property type="match status" value="1"/>
</dbReference>
<dbReference type="SUPFAM" id="SSF55729">
    <property type="entry name" value="Acyl-CoA N-acyltransferases (Nat)"/>
    <property type="match status" value="1"/>
</dbReference>
<protein>
    <recommendedName>
        <fullName evidence="1">N-acetyltransferase domain-containing protein</fullName>
    </recommendedName>
</protein>
<dbReference type="PANTHER" id="PTHR42791:SF16">
    <property type="entry name" value="N-ACETYLTRANSFERASE DOMAIN-CONTAINING PROTEIN"/>
    <property type="match status" value="1"/>
</dbReference>
<dbReference type="InterPro" id="IPR052523">
    <property type="entry name" value="Trichothecene_AcTrans"/>
</dbReference>
<keyword evidence="3" id="KW-1185">Reference proteome</keyword>
<dbReference type="EMBL" id="JARVKF010000030">
    <property type="protein sequence ID" value="KAK9424846.1"/>
    <property type="molecule type" value="Genomic_DNA"/>
</dbReference>
<proteinExistence type="predicted"/>
<reference evidence="2 3" key="1">
    <citation type="journal article" date="2024" name="J. Plant Pathol.">
        <title>Sequence and assembly of the genome of Seiridium unicorne, isolate CBS 538.82, causal agent of cypress canker disease.</title>
        <authorList>
            <person name="Scali E."/>
            <person name="Rocca G.D."/>
            <person name="Danti R."/>
            <person name="Garbelotto M."/>
            <person name="Barberini S."/>
            <person name="Baroncelli R."/>
            <person name="Emiliani G."/>
        </authorList>
    </citation>
    <scope>NUCLEOTIDE SEQUENCE [LARGE SCALE GENOMIC DNA]</scope>
    <source>
        <strain evidence="2 3">BM-138-508</strain>
    </source>
</reference>
<evidence type="ECO:0000313" key="3">
    <source>
        <dbReference type="Proteomes" id="UP001408356"/>
    </source>
</evidence>
<dbReference type="PANTHER" id="PTHR42791">
    <property type="entry name" value="GNAT FAMILY ACETYLTRANSFERASE"/>
    <property type="match status" value="1"/>
</dbReference>
<evidence type="ECO:0000259" key="1">
    <source>
        <dbReference type="Pfam" id="PF00583"/>
    </source>
</evidence>
<dbReference type="Pfam" id="PF00583">
    <property type="entry name" value="Acetyltransf_1"/>
    <property type="match status" value="1"/>
</dbReference>
<organism evidence="2 3">
    <name type="scientific">Seiridium unicorne</name>
    <dbReference type="NCBI Taxonomy" id="138068"/>
    <lineage>
        <taxon>Eukaryota</taxon>
        <taxon>Fungi</taxon>
        <taxon>Dikarya</taxon>
        <taxon>Ascomycota</taxon>
        <taxon>Pezizomycotina</taxon>
        <taxon>Sordariomycetes</taxon>
        <taxon>Xylariomycetidae</taxon>
        <taxon>Amphisphaeriales</taxon>
        <taxon>Sporocadaceae</taxon>
        <taxon>Seiridium</taxon>
    </lineage>
</organism>
<gene>
    <name evidence="2" type="ORF">SUNI508_13434</name>
</gene>
<evidence type="ECO:0000313" key="2">
    <source>
        <dbReference type="EMBL" id="KAK9424846.1"/>
    </source>
</evidence>
<accession>A0ABR2VDD6</accession>
<dbReference type="InterPro" id="IPR000182">
    <property type="entry name" value="GNAT_dom"/>
</dbReference>
<dbReference type="CDD" id="cd04301">
    <property type="entry name" value="NAT_SF"/>
    <property type="match status" value="1"/>
</dbReference>